<keyword evidence="4 7" id="KW-0133">Cell shape</keyword>
<dbReference type="Pfam" id="PF20142">
    <property type="entry name" value="Scaffold"/>
    <property type="match status" value="1"/>
</dbReference>
<evidence type="ECO:0000256" key="4">
    <source>
        <dbReference type="ARBA" id="ARBA00022960"/>
    </source>
</evidence>
<dbReference type="SUPFAM" id="SSF141523">
    <property type="entry name" value="L,D-transpeptidase catalytic domain-like"/>
    <property type="match status" value="1"/>
</dbReference>
<comment type="pathway">
    <text evidence="1 7">Cell wall biogenesis; peptidoglycan biosynthesis.</text>
</comment>
<feature type="active site" description="Proton donor/acceptor" evidence="7">
    <location>
        <position position="297"/>
    </location>
</feature>
<feature type="domain" description="L,D-TPase catalytic" evidence="9">
    <location>
        <begin position="201"/>
        <end position="341"/>
    </location>
</feature>
<dbReference type="Pfam" id="PF03734">
    <property type="entry name" value="YkuD"/>
    <property type="match status" value="1"/>
</dbReference>
<comment type="caution">
    <text evidence="10">The sequence shown here is derived from an EMBL/GenBank/DDBJ whole genome shotgun (WGS) entry which is preliminary data.</text>
</comment>
<evidence type="ECO:0000313" key="11">
    <source>
        <dbReference type="Proteomes" id="UP001597115"/>
    </source>
</evidence>
<gene>
    <name evidence="10" type="ORF">ACFSCW_04490</name>
</gene>
<evidence type="ECO:0000256" key="5">
    <source>
        <dbReference type="ARBA" id="ARBA00022984"/>
    </source>
</evidence>
<proteinExistence type="inferred from homology"/>
<dbReference type="PROSITE" id="PS51318">
    <property type="entry name" value="TAT"/>
    <property type="match status" value="1"/>
</dbReference>
<protein>
    <submittedName>
        <fullName evidence="10">L,D-transpeptidase family protein</fullName>
    </submittedName>
</protein>
<evidence type="ECO:0000256" key="6">
    <source>
        <dbReference type="ARBA" id="ARBA00023316"/>
    </source>
</evidence>
<keyword evidence="3" id="KW-0808">Transferase</keyword>
<evidence type="ECO:0000313" key="10">
    <source>
        <dbReference type="EMBL" id="MFD1611056.1"/>
    </source>
</evidence>
<dbReference type="EMBL" id="JBHUDY010000001">
    <property type="protein sequence ID" value="MFD1611056.1"/>
    <property type="molecule type" value="Genomic_DNA"/>
</dbReference>
<evidence type="ECO:0000256" key="1">
    <source>
        <dbReference type="ARBA" id="ARBA00004752"/>
    </source>
</evidence>
<evidence type="ECO:0000256" key="7">
    <source>
        <dbReference type="PROSITE-ProRule" id="PRU01373"/>
    </source>
</evidence>
<evidence type="ECO:0000256" key="2">
    <source>
        <dbReference type="ARBA" id="ARBA00005992"/>
    </source>
</evidence>
<comment type="similarity">
    <text evidence="2">Belongs to the YkuD family.</text>
</comment>
<feature type="chain" id="PRO_5046912334" evidence="8">
    <location>
        <begin position="30"/>
        <end position="401"/>
    </location>
</feature>
<evidence type="ECO:0000256" key="8">
    <source>
        <dbReference type="SAM" id="SignalP"/>
    </source>
</evidence>
<dbReference type="PROSITE" id="PS52029">
    <property type="entry name" value="LD_TPASE"/>
    <property type="match status" value="1"/>
</dbReference>
<sequence length="401" mass="43648">MFAPRFAGRGRRVLLATAAALTGFVVVTSATPPLATAAAASVEQAPAVQLGRWSEAVGRALLAEIAASADEGLDPADYRQDALADELQRTGGGETFDRLADAAALKLAHDYLLGTVENKAAYDWHIDRTDGDPSRLAMQLRQAVATGQVQPWLRSLLPQDPRYAGLRRAYAETPDANFVLRGRLRANMERWRWMPRDLGRDHIYVNVPSYTLQVVENGRAVAEHVVVVGARATPTPAIGYPAQSVVLNPWWTPPKSIKVSGKGFVNDGGALRQPPGPRNALGRVKIDLPNPHAIYLHDTPSKQFFAKESRAYSHGCIRVQGADRLAAELVKLDTGSDAAVTAGLKSYATQTVKLHAPRPVWLVYFTADVGADGKLRLLEDPYNRDTRLLAALEKPVQMAMR</sequence>
<accession>A0ABW4I0U6</accession>
<keyword evidence="6 7" id="KW-0961">Cell wall biogenesis/degradation</keyword>
<evidence type="ECO:0000256" key="3">
    <source>
        <dbReference type="ARBA" id="ARBA00022679"/>
    </source>
</evidence>
<keyword evidence="11" id="KW-1185">Reference proteome</keyword>
<dbReference type="RefSeq" id="WP_380887318.1">
    <property type="nucleotide sequence ID" value="NZ_JBHUDY010000001.1"/>
</dbReference>
<feature type="signal peptide" evidence="8">
    <location>
        <begin position="1"/>
        <end position="29"/>
    </location>
</feature>
<evidence type="ECO:0000259" key="9">
    <source>
        <dbReference type="PROSITE" id="PS52029"/>
    </source>
</evidence>
<dbReference type="InterPro" id="IPR052905">
    <property type="entry name" value="LD-transpeptidase_YkuD-like"/>
</dbReference>
<reference evidence="11" key="1">
    <citation type="journal article" date="2019" name="Int. J. Syst. Evol. Microbiol.">
        <title>The Global Catalogue of Microorganisms (GCM) 10K type strain sequencing project: providing services to taxonomists for standard genome sequencing and annotation.</title>
        <authorList>
            <consortium name="The Broad Institute Genomics Platform"/>
            <consortium name="The Broad Institute Genome Sequencing Center for Infectious Disease"/>
            <person name="Wu L."/>
            <person name="Ma J."/>
        </authorList>
    </citation>
    <scope>NUCLEOTIDE SEQUENCE [LARGE SCALE GENOMIC DNA]</scope>
    <source>
        <strain evidence="11">CGMCC 1.16275</strain>
    </source>
</reference>
<keyword evidence="8" id="KW-0732">Signal</keyword>
<dbReference type="Proteomes" id="UP001597115">
    <property type="component" value="Unassembled WGS sequence"/>
</dbReference>
<name>A0ABW4I0U6_9SPHN</name>
<dbReference type="InterPro" id="IPR045380">
    <property type="entry name" value="LD_TPept_scaffold_dom"/>
</dbReference>
<organism evidence="10 11">
    <name type="scientific">Sphingomonas tabacisoli</name>
    <dbReference type="NCBI Taxonomy" id="2249466"/>
    <lineage>
        <taxon>Bacteria</taxon>
        <taxon>Pseudomonadati</taxon>
        <taxon>Pseudomonadota</taxon>
        <taxon>Alphaproteobacteria</taxon>
        <taxon>Sphingomonadales</taxon>
        <taxon>Sphingomonadaceae</taxon>
        <taxon>Sphingomonas</taxon>
    </lineage>
</organism>
<feature type="active site" description="Nucleophile" evidence="7">
    <location>
        <position position="316"/>
    </location>
</feature>
<dbReference type="InterPro" id="IPR006311">
    <property type="entry name" value="TAT_signal"/>
</dbReference>
<dbReference type="CDD" id="cd16913">
    <property type="entry name" value="YkuD_like"/>
    <property type="match status" value="1"/>
</dbReference>
<dbReference type="PANTHER" id="PTHR41533:SF2">
    <property type="entry name" value="BLR7131 PROTEIN"/>
    <property type="match status" value="1"/>
</dbReference>
<dbReference type="InterPro" id="IPR005490">
    <property type="entry name" value="LD_TPept_cat_dom"/>
</dbReference>
<keyword evidence="5 7" id="KW-0573">Peptidoglycan synthesis</keyword>
<dbReference type="InterPro" id="IPR038063">
    <property type="entry name" value="Transpep_catalytic_dom"/>
</dbReference>
<dbReference type="PANTHER" id="PTHR41533">
    <property type="entry name" value="L,D-TRANSPEPTIDASE HI_1667-RELATED"/>
    <property type="match status" value="1"/>
</dbReference>
<dbReference type="Gene3D" id="2.40.440.10">
    <property type="entry name" value="L,D-transpeptidase catalytic domain-like"/>
    <property type="match status" value="1"/>
</dbReference>